<dbReference type="InterPro" id="IPR044943">
    <property type="entry name" value="NOS_dom_1"/>
</dbReference>
<dbReference type="PIRSF" id="PIRSF037219">
    <property type="entry name" value="NOS_oxygenase"/>
    <property type="match status" value="1"/>
</dbReference>
<dbReference type="PANTHER" id="PTHR43410">
    <property type="entry name" value="NITRIC OXIDE SYNTHASE OXYGENASE"/>
    <property type="match status" value="1"/>
</dbReference>
<dbReference type="InterPro" id="IPR004030">
    <property type="entry name" value="NOS_N"/>
</dbReference>
<comment type="caution">
    <text evidence="13">The sequence shown here is derived from an EMBL/GenBank/DDBJ whole genome shotgun (WGS) entry which is preliminary data.</text>
</comment>
<evidence type="ECO:0000256" key="7">
    <source>
        <dbReference type="ARBA" id="ARBA00022723"/>
    </source>
</evidence>
<organism evidence="13 14">
    <name type="scientific">Paenibacillus aurantiacus</name>
    <dbReference type="NCBI Taxonomy" id="1936118"/>
    <lineage>
        <taxon>Bacteria</taxon>
        <taxon>Bacillati</taxon>
        <taxon>Bacillota</taxon>
        <taxon>Bacilli</taxon>
        <taxon>Bacillales</taxon>
        <taxon>Paenibacillaceae</taxon>
        <taxon>Paenibacillus</taxon>
    </lineage>
</organism>
<evidence type="ECO:0000313" key="13">
    <source>
        <dbReference type="EMBL" id="MFB9326806.1"/>
    </source>
</evidence>
<evidence type="ECO:0000256" key="11">
    <source>
        <dbReference type="PIRNR" id="PIRNR037219"/>
    </source>
</evidence>
<dbReference type="PANTHER" id="PTHR43410:SF1">
    <property type="entry name" value="NITRIC OXIDE SYNTHASE"/>
    <property type="match status" value="1"/>
</dbReference>
<dbReference type="SUPFAM" id="SSF56512">
    <property type="entry name" value="Nitric oxide (NO) synthase oxygenase domain"/>
    <property type="match status" value="1"/>
</dbReference>
<gene>
    <name evidence="13" type="ORF">ACFFSY_12845</name>
</gene>
<accession>A0ABV5KNK7</accession>
<dbReference type="Proteomes" id="UP001589747">
    <property type="component" value="Unassembled WGS sequence"/>
</dbReference>
<comment type="miscellaneous">
    <text evidence="11">This protein is similar to the oxygenase domain of eukaryotic nitric oxide synthases but lacks the reductase domain which, in eukaryotes, is responsible for transfer of electrons to the ferric heme during nitric oxide synthesis.</text>
</comment>
<evidence type="ECO:0000313" key="14">
    <source>
        <dbReference type="Proteomes" id="UP001589747"/>
    </source>
</evidence>
<evidence type="ECO:0000256" key="1">
    <source>
        <dbReference type="ARBA" id="ARBA00001971"/>
    </source>
</evidence>
<keyword evidence="7 11" id="KW-0479">Metal-binding</keyword>
<evidence type="ECO:0000256" key="8">
    <source>
        <dbReference type="ARBA" id="ARBA00023002"/>
    </source>
</evidence>
<evidence type="ECO:0000256" key="10">
    <source>
        <dbReference type="ARBA" id="ARBA00048713"/>
    </source>
</evidence>
<keyword evidence="8 11" id="KW-0560">Oxidoreductase</keyword>
<evidence type="ECO:0000256" key="4">
    <source>
        <dbReference type="ARBA" id="ARBA00012735"/>
    </source>
</evidence>
<evidence type="ECO:0000259" key="12">
    <source>
        <dbReference type="PROSITE" id="PS60001"/>
    </source>
</evidence>
<comment type="similarity">
    <text evidence="3 11">Belongs to the NOS family. Bacterial NOS oxygenase subfamily.</text>
</comment>
<dbReference type="InterPro" id="IPR044940">
    <property type="entry name" value="NOS_dom_2"/>
</dbReference>
<dbReference type="InterPro" id="IPR044944">
    <property type="entry name" value="NOS_dom_3"/>
</dbReference>
<dbReference type="InterPro" id="IPR050607">
    <property type="entry name" value="NOS"/>
</dbReference>
<dbReference type="EMBL" id="JBHMDO010000022">
    <property type="protein sequence ID" value="MFB9326806.1"/>
    <property type="molecule type" value="Genomic_DNA"/>
</dbReference>
<keyword evidence="6 11" id="KW-0349">Heme</keyword>
<dbReference type="CDD" id="cd00575">
    <property type="entry name" value="NOS_oxygenase"/>
    <property type="match status" value="1"/>
</dbReference>
<dbReference type="PROSITE" id="PS60001">
    <property type="entry name" value="NOS"/>
    <property type="match status" value="1"/>
</dbReference>
<keyword evidence="14" id="KW-1185">Reference proteome</keyword>
<comment type="cofactor">
    <cofactor evidence="1 11">
        <name>heme</name>
        <dbReference type="ChEBI" id="CHEBI:30413"/>
    </cofactor>
</comment>
<dbReference type="EC" id="1.14.14.47" evidence="4 11"/>
<evidence type="ECO:0000256" key="9">
    <source>
        <dbReference type="ARBA" id="ARBA00023004"/>
    </source>
</evidence>
<keyword evidence="9 11" id="KW-0408">Iron</keyword>
<comment type="subunit">
    <text evidence="11">Homodimer.</text>
</comment>
<dbReference type="InterPro" id="IPR036119">
    <property type="entry name" value="NOS_N_sf"/>
</dbReference>
<proteinExistence type="inferred from homology"/>
<dbReference type="Pfam" id="PF02898">
    <property type="entry name" value="NO_synthase"/>
    <property type="match status" value="1"/>
</dbReference>
<sequence length="380" mass="42504">MPFDNQQEKVTVVEQCETAGHEALAEEAVRFIENCYRELGRAERETAARVADVRATIARTGTYTHTCEELAHGAKMAWRNSNRCIGRLFWETLHVFDARDVQDADGMAEAIFRHMAYATNEGRVRPAITIFAPTDADGAGPRIWNSQLVRYAGYEREDGAVLGDPISAALTKRCEAMGWRGAGTAFDVLPLILQAKGGAPKLQEIPDELVLEVPLRHPDFPAFGELGLKWYAVPFVSNMRLEIGGLSYTAAPFNGWYMGTEIGARNLADGFRYNLLPQMAELMGLDTRSEATLWRDKALVELNAAVLHSYKEQGVSIVDHHTAAKQFARFEEQEAQKGRDVTGRWSWLIPPLSPATTHVFHSRYDATERTPNYFAQEDLL</sequence>
<reference evidence="13 14" key="1">
    <citation type="submission" date="2024-09" db="EMBL/GenBank/DDBJ databases">
        <authorList>
            <person name="Sun Q."/>
            <person name="Mori K."/>
        </authorList>
    </citation>
    <scope>NUCLEOTIDE SEQUENCE [LARGE SCALE GENOMIC DNA]</scope>
    <source>
        <strain evidence="13 14">TISTR 2452</strain>
    </source>
</reference>
<dbReference type="Gene3D" id="3.90.1230.10">
    <property type="entry name" value="Nitric Oxide Synthase, Chain A, domain 3"/>
    <property type="match status" value="1"/>
</dbReference>
<evidence type="ECO:0000256" key="5">
    <source>
        <dbReference type="ARBA" id="ARBA00018859"/>
    </source>
</evidence>
<evidence type="ECO:0000256" key="6">
    <source>
        <dbReference type="ARBA" id="ARBA00022617"/>
    </source>
</evidence>
<protein>
    <recommendedName>
        <fullName evidence="5 11">Nitric oxide synthase oxygenase</fullName>
        <ecNumber evidence="4 11">1.14.14.47</ecNumber>
    </recommendedName>
</protein>
<name>A0ABV5KNK7_9BACL</name>
<evidence type="ECO:0000256" key="2">
    <source>
        <dbReference type="ARBA" id="ARBA00002642"/>
    </source>
</evidence>
<dbReference type="InterPro" id="IPR017142">
    <property type="entry name" value="Nitric_oxide_synthase_Oase-su"/>
</dbReference>
<comment type="function">
    <text evidence="2 11">Catalyzes the production of nitric oxide.</text>
</comment>
<feature type="domain" description="Nitric oxide synthase (NOS)" evidence="12">
    <location>
        <begin position="83"/>
        <end position="90"/>
    </location>
</feature>
<dbReference type="Gene3D" id="3.90.440.10">
    <property type="entry name" value="Nitric Oxide Synthase,Heme Domain,Chain A domain 2"/>
    <property type="match status" value="1"/>
</dbReference>
<dbReference type="RefSeq" id="WP_377494439.1">
    <property type="nucleotide sequence ID" value="NZ_JBHMDO010000022.1"/>
</dbReference>
<evidence type="ECO:0000256" key="3">
    <source>
        <dbReference type="ARBA" id="ARBA00005411"/>
    </source>
</evidence>
<comment type="catalytic activity">
    <reaction evidence="10">
        <text>3 reduced [flavodoxin] + 2 L-arginine + 4 O2 = 3 oxidized [flavodoxin] + 2 L-citrulline + 2 nitric oxide + 4 H2O + 5 H(+)</text>
        <dbReference type="Rhea" id="RHEA:52324"/>
        <dbReference type="Rhea" id="RHEA-COMP:10622"/>
        <dbReference type="Rhea" id="RHEA-COMP:10623"/>
        <dbReference type="ChEBI" id="CHEBI:15377"/>
        <dbReference type="ChEBI" id="CHEBI:15378"/>
        <dbReference type="ChEBI" id="CHEBI:15379"/>
        <dbReference type="ChEBI" id="CHEBI:16480"/>
        <dbReference type="ChEBI" id="CHEBI:32682"/>
        <dbReference type="ChEBI" id="CHEBI:57618"/>
        <dbReference type="ChEBI" id="CHEBI:57743"/>
        <dbReference type="ChEBI" id="CHEBI:58210"/>
        <dbReference type="EC" id="1.14.14.47"/>
    </reaction>
</comment>
<dbReference type="Gene3D" id="3.90.340.10">
    <property type="entry name" value="Nitric Oxide Synthase, Chain A, domain 1"/>
    <property type="match status" value="1"/>
</dbReference>